<sequence>MSTRSTVSAAFLAGAVATALASFATAAPLTEAEAKAAMDAGKEKCFGVAMKGQNDCAAGPGTTCQGTSTVDYQGNAWKFVDGGTCTTMELPEGRKGSSSALTRDIPS</sequence>
<keyword evidence="4" id="KW-1185">Reference proteome</keyword>
<reference evidence="3 4" key="1">
    <citation type="journal article" date="2015" name="Stand. Genomic Sci.">
        <title>Genomic Encyclopedia of Bacterial and Archaeal Type Strains, Phase III: the genomes of soil and plant-associated and newly described type strains.</title>
        <authorList>
            <person name="Whitman W.B."/>
            <person name="Woyke T."/>
            <person name="Klenk H.P."/>
            <person name="Zhou Y."/>
            <person name="Lilburn T.G."/>
            <person name="Beck B.J."/>
            <person name="De Vos P."/>
            <person name="Vandamme P."/>
            <person name="Eisen J.A."/>
            <person name="Garrity G."/>
            <person name="Hugenholtz P."/>
            <person name="Kyrpides N.C."/>
        </authorList>
    </citation>
    <scope>NUCLEOTIDE SEQUENCE [LARGE SCALE GENOMIC DNA]</scope>
    <source>
        <strain evidence="3 4">CGMCC 1.2546</strain>
    </source>
</reference>
<organism evidence="3 4">
    <name type="scientific">Mesorhizobium tianshanense</name>
    <dbReference type="NCBI Taxonomy" id="39844"/>
    <lineage>
        <taxon>Bacteria</taxon>
        <taxon>Pseudomonadati</taxon>
        <taxon>Pseudomonadota</taxon>
        <taxon>Alphaproteobacteria</taxon>
        <taxon>Hyphomicrobiales</taxon>
        <taxon>Phyllobacteriaceae</taxon>
        <taxon>Mesorhizobium</taxon>
    </lineage>
</organism>
<accession>A0A562NHQ5</accession>
<feature type="region of interest" description="Disordered" evidence="1">
    <location>
        <begin position="88"/>
        <end position="107"/>
    </location>
</feature>
<dbReference type="RefSeq" id="WP_162458041.1">
    <property type="nucleotide sequence ID" value="NZ_BSPF01000055.1"/>
</dbReference>
<evidence type="ECO:0000256" key="2">
    <source>
        <dbReference type="SAM" id="SignalP"/>
    </source>
</evidence>
<dbReference type="OrthoDB" id="9808309at2"/>
<protein>
    <submittedName>
        <fullName evidence="3">Putative membrane protein</fullName>
    </submittedName>
</protein>
<dbReference type="Proteomes" id="UP000317122">
    <property type="component" value="Unassembled WGS sequence"/>
</dbReference>
<evidence type="ECO:0000256" key="1">
    <source>
        <dbReference type="SAM" id="MobiDB-lite"/>
    </source>
</evidence>
<dbReference type="EMBL" id="VLKT01000029">
    <property type="protein sequence ID" value="TWI31634.1"/>
    <property type="molecule type" value="Genomic_DNA"/>
</dbReference>
<evidence type="ECO:0000313" key="3">
    <source>
        <dbReference type="EMBL" id="TWI31634.1"/>
    </source>
</evidence>
<feature type="signal peptide" evidence="2">
    <location>
        <begin position="1"/>
        <end position="26"/>
    </location>
</feature>
<comment type="caution">
    <text evidence="3">The sequence shown here is derived from an EMBL/GenBank/DDBJ whole genome shotgun (WGS) entry which is preliminary data.</text>
</comment>
<gene>
    <name evidence="3" type="ORF">IQ26_04439</name>
</gene>
<dbReference type="AlphaFoldDB" id="A0A562NHQ5"/>
<evidence type="ECO:0000313" key="4">
    <source>
        <dbReference type="Proteomes" id="UP000317122"/>
    </source>
</evidence>
<name>A0A562NHQ5_9HYPH</name>
<dbReference type="InterPro" id="IPR018740">
    <property type="entry name" value="DUF2282_membr"/>
</dbReference>
<dbReference type="Pfam" id="PF10048">
    <property type="entry name" value="DUF2282"/>
    <property type="match status" value="1"/>
</dbReference>
<feature type="chain" id="PRO_5021951471" evidence="2">
    <location>
        <begin position="27"/>
        <end position="107"/>
    </location>
</feature>
<keyword evidence="2" id="KW-0732">Signal</keyword>
<proteinExistence type="predicted"/>